<comment type="subcellular location">
    <subcellularLocation>
        <location evidence="1">Nucleus</location>
    </subcellularLocation>
</comment>
<dbReference type="InterPro" id="IPR017930">
    <property type="entry name" value="Myb_dom"/>
</dbReference>
<name>A0A834W7I7_9FABA</name>
<organism evidence="5 6">
    <name type="scientific">Senna tora</name>
    <dbReference type="NCBI Taxonomy" id="362788"/>
    <lineage>
        <taxon>Eukaryota</taxon>
        <taxon>Viridiplantae</taxon>
        <taxon>Streptophyta</taxon>
        <taxon>Embryophyta</taxon>
        <taxon>Tracheophyta</taxon>
        <taxon>Spermatophyta</taxon>
        <taxon>Magnoliopsida</taxon>
        <taxon>eudicotyledons</taxon>
        <taxon>Gunneridae</taxon>
        <taxon>Pentapetalae</taxon>
        <taxon>rosids</taxon>
        <taxon>fabids</taxon>
        <taxon>Fabales</taxon>
        <taxon>Fabaceae</taxon>
        <taxon>Caesalpinioideae</taxon>
        <taxon>Cassia clade</taxon>
        <taxon>Senna</taxon>
    </lineage>
</organism>
<dbReference type="InterPro" id="IPR001005">
    <property type="entry name" value="SANT/Myb"/>
</dbReference>
<keyword evidence="2" id="KW-0539">Nucleus</keyword>
<dbReference type="Proteomes" id="UP000634136">
    <property type="component" value="Unassembled WGS sequence"/>
</dbReference>
<proteinExistence type="predicted"/>
<protein>
    <submittedName>
        <fullName evidence="5">Transcription factor MYB74-like</fullName>
    </submittedName>
</protein>
<feature type="region of interest" description="Disordered" evidence="3">
    <location>
        <begin position="1"/>
        <end position="26"/>
    </location>
</feature>
<comment type="caution">
    <text evidence="5">The sequence shown here is derived from an EMBL/GenBank/DDBJ whole genome shotgun (WGS) entry which is preliminary data.</text>
</comment>
<evidence type="ECO:0000259" key="4">
    <source>
        <dbReference type="PROSITE" id="PS51294"/>
    </source>
</evidence>
<feature type="compositionally biased region" description="Polar residues" evidence="3">
    <location>
        <begin position="1"/>
        <end position="13"/>
    </location>
</feature>
<evidence type="ECO:0000256" key="3">
    <source>
        <dbReference type="SAM" id="MobiDB-lite"/>
    </source>
</evidence>
<accession>A0A834W7I7</accession>
<dbReference type="AlphaFoldDB" id="A0A834W7I7"/>
<dbReference type="SUPFAM" id="SSF46689">
    <property type="entry name" value="Homeodomain-like"/>
    <property type="match status" value="1"/>
</dbReference>
<dbReference type="OrthoDB" id="2143914at2759"/>
<dbReference type="InterPro" id="IPR009057">
    <property type="entry name" value="Homeodomain-like_sf"/>
</dbReference>
<evidence type="ECO:0000313" key="6">
    <source>
        <dbReference type="Proteomes" id="UP000634136"/>
    </source>
</evidence>
<dbReference type="PROSITE" id="PS51294">
    <property type="entry name" value="HTH_MYB"/>
    <property type="match status" value="1"/>
</dbReference>
<dbReference type="CDD" id="cd00167">
    <property type="entry name" value="SANT"/>
    <property type="match status" value="1"/>
</dbReference>
<evidence type="ECO:0000256" key="2">
    <source>
        <dbReference type="ARBA" id="ARBA00023242"/>
    </source>
</evidence>
<feature type="domain" description="HTH myb-type" evidence="4">
    <location>
        <begin position="12"/>
        <end position="39"/>
    </location>
</feature>
<dbReference type="Gene3D" id="1.10.10.60">
    <property type="entry name" value="Homeodomain-like"/>
    <property type="match status" value="1"/>
</dbReference>
<dbReference type="Pfam" id="PF00249">
    <property type="entry name" value="Myb_DNA-binding"/>
    <property type="match status" value="1"/>
</dbReference>
<sequence length="39" mass="4429">MAKSPNSNDQKNNGLKGGPWTPQEDQKLIDYIKKHGYVK</sequence>
<dbReference type="GO" id="GO:0005634">
    <property type="term" value="C:nucleus"/>
    <property type="evidence" value="ECO:0007669"/>
    <property type="project" value="UniProtKB-SubCell"/>
</dbReference>
<keyword evidence="6" id="KW-1185">Reference proteome</keyword>
<evidence type="ECO:0000256" key="1">
    <source>
        <dbReference type="ARBA" id="ARBA00004123"/>
    </source>
</evidence>
<evidence type="ECO:0000313" key="5">
    <source>
        <dbReference type="EMBL" id="KAF7813170.1"/>
    </source>
</evidence>
<gene>
    <name evidence="5" type="ORF">G2W53_034146</name>
</gene>
<dbReference type="EMBL" id="JAAIUW010000010">
    <property type="protein sequence ID" value="KAF7813170.1"/>
    <property type="molecule type" value="Genomic_DNA"/>
</dbReference>
<reference evidence="5" key="1">
    <citation type="submission" date="2020-09" db="EMBL/GenBank/DDBJ databases">
        <title>Genome-Enabled Discovery of Anthraquinone Biosynthesis in Senna tora.</title>
        <authorList>
            <person name="Kang S.-H."/>
            <person name="Pandey R.P."/>
            <person name="Lee C.-M."/>
            <person name="Sim J.-S."/>
            <person name="Jeong J.-T."/>
            <person name="Choi B.-S."/>
            <person name="Jung M."/>
            <person name="Ginzburg D."/>
            <person name="Zhao K."/>
            <person name="Won S.Y."/>
            <person name="Oh T.-J."/>
            <person name="Yu Y."/>
            <person name="Kim N.-H."/>
            <person name="Lee O.R."/>
            <person name="Lee T.-H."/>
            <person name="Bashyal P."/>
            <person name="Kim T.-S."/>
            <person name="Lee W.-H."/>
            <person name="Kawkins C."/>
            <person name="Kim C.-K."/>
            <person name="Kim J.S."/>
            <person name="Ahn B.O."/>
            <person name="Rhee S.Y."/>
            <person name="Sohng J.K."/>
        </authorList>
    </citation>
    <scope>NUCLEOTIDE SEQUENCE</scope>
    <source>
        <tissue evidence="5">Leaf</tissue>
    </source>
</reference>